<dbReference type="SUPFAM" id="SSF53850">
    <property type="entry name" value="Periplasmic binding protein-like II"/>
    <property type="match status" value="1"/>
</dbReference>
<name>W4QJL1_9BACI</name>
<organism evidence="2 3">
    <name type="scientific">Halalkalibacter hemicellulosilyticusJCM 9152</name>
    <dbReference type="NCBI Taxonomy" id="1236971"/>
    <lineage>
        <taxon>Bacteria</taxon>
        <taxon>Bacillati</taxon>
        <taxon>Bacillota</taxon>
        <taxon>Bacilli</taxon>
        <taxon>Bacillales</taxon>
        <taxon>Bacillaceae</taxon>
        <taxon>Halalkalibacter</taxon>
    </lineage>
</organism>
<dbReference type="Proteomes" id="UP000018895">
    <property type="component" value="Unassembled WGS sequence"/>
</dbReference>
<dbReference type="AlphaFoldDB" id="W4QJL1"/>
<protein>
    <submittedName>
        <fullName evidence="2">C4-dicarboxylate transport system</fullName>
    </submittedName>
</protein>
<dbReference type="PROSITE" id="PS51257">
    <property type="entry name" value="PROKAR_LIPOPROTEIN"/>
    <property type="match status" value="1"/>
</dbReference>
<evidence type="ECO:0000256" key="1">
    <source>
        <dbReference type="ARBA" id="ARBA00022729"/>
    </source>
</evidence>
<accession>W4QJL1</accession>
<evidence type="ECO:0000313" key="2">
    <source>
        <dbReference type="EMBL" id="GAE31818.1"/>
    </source>
</evidence>
<dbReference type="InterPro" id="IPR018389">
    <property type="entry name" value="DctP_fam"/>
</dbReference>
<dbReference type="InterPro" id="IPR038404">
    <property type="entry name" value="TRAP_DctP_sf"/>
</dbReference>
<dbReference type="Pfam" id="PF03480">
    <property type="entry name" value="DctP"/>
    <property type="match status" value="1"/>
</dbReference>
<dbReference type="Gene3D" id="3.40.190.170">
    <property type="entry name" value="Bacterial extracellular solute-binding protein, family 7"/>
    <property type="match status" value="1"/>
</dbReference>
<comment type="caution">
    <text evidence="2">The sequence shown here is derived from an EMBL/GenBank/DDBJ whole genome shotgun (WGS) entry which is preliminary data.</text>
</comment>
<dbReference type="GO" id="GO:0055085">
    <property type="term" value="P:transmembrane transport"/>
    <property type="evidence" value="ECO:0007669"/>
    <property type="project" value="InterPro"/>
</dbReference>
<gene>
    <name evidence="2" type="ORF">JCM9152_3310</name>
</gene>
<keyword evidence="1" id="KW-0732">Signal</keyword>
<dbReference type="STRING" id="1236971.JCM9152_3310"/>
<sequence length="352" mass="38700">MKKGLNVKHIMLAVTFVLVSMIIVACGDNSNESATNDNSDGQDTDTTASGETVELVAATINPQDALLAQTLIAFSEEIEEQSNGEITFTVHTGGTVGNASSLYQSVITGDIDMIYSDTGWFAEQNPVFDILSTNYLFEDQEHYESIVNTPGSLAYFEDLLVENPGLKTVMYAGGLERNIISTFPIESAADLEGRAMRSGGGTAEMTWWRNLGANPTTIDFNEVYSALQTGVAEGSQNSLDAMIEQRFGEVGDYVARTQHNLTLGFIVMNNDRYESLSEEHKEAIQRAAEIVQPEYIAKAFEQADEDALTLEEEFGVTFTDPDREELIEISRIQMNDLAEEFGVVDVINDIFN</sequence>
<proteinExistence type="predicted"/>
<reference evidence="2" key="1">
    <citation type="journal article" date="2014" name="Genome Announc.">
        <title>Draft Genome Sequences of Three Alkaliphilic Bacillus Strains, Bacillus wakoensis JCM 9140T, Bacillus akibai JCM 9157T, and Bacillus hemicellulosilyticus JCM 9152T.</title>
        <authorList>
            <person name="Yuki M."/>
            <person name="Oshima K."/>
            <person name="Suda W."/>
            <person name="Oshida Y."/>
            <person name="Kitamura K."/>
            <person name="Iida T."/>
            <person name="Hattori M."/>
            <person name="Ohkuma M."/>
        </authorList>
    </citation>
    <scope>NUCLEOTIDE SEQUENCE [LARGE SCALE GENOMIC DNA]</scope>
    <source>
        <strain evidence="2">JCM 9152</strain>
    </source>
</reference>
<dbReference type="RefSeq" id="WP_035345897.1">
    <property type="nucleotide sequence ID" value="NZ_BAUU01000024.1"/>
</dbReference>
<dbReference type="CDD" id="cd13603">
    <property type="entry name" value="PBP2_TRAP_Siap_TeaA_like"/>
    <property type="match status" value="1"/>
</dbReference>
<dbReference type="EMBL" id="BAUU01000024">
    <property type="protein sequence ID" value="GAE31818.1"/>
    <property type="molecule type" value="Genomic_DNA"/>
</dbReference>
<dbReference type="PANTHER" id="PTHR33376:SF4">
    <property type="entry name" value="SIALIC ACID-BINDING PERIPLASMIC PROTEIN SIAP"/>
    <property type="match status" value="1"/>
</dbReference>
<dbReference type="OrthoDB" id="9776801at2"/>
<dbReference type="PANTHER" id="PTHR33376">
    <property type="match status" value="1"/>
</dbReference>
<evidence type="ECO:0000313" key="3">
    <source>
        <dbReference type="Proteomes" id="UP000018895"/>
    </source>
</evidence>
<keyword evidence="3" id="KW-1185">Reference proteome</keyword>
<dbReference type="NCBIfam" id="NF037995">
    <property type="entry name" value="TRAP_S1"/>
    <property type="match status" value="1"/>
</dbReference>